<evidence type="ECO:0000313" key="4">
    <source>
        <dbReference type="EMBL" id="SES73127.1"/>
    </source>
</evidence>
<dbReference type="PANTHER" id="PTHR21660:SF1">
    <property type="entry name" value="ACYL-COENZYME A THIOESTERASE 13"/>
    <property type="match status" value="1"/>
</dbReference>
<dbReference type="Gene3D" id="3.10.129.10">
    <property type="entry name" value="Hotdog Thioesterase"/>
    <property type="match status" value="1"/>
</dbReference>
<name>A0A1H9YVC2_9ACTN</name>
<feature type="domain" description="Thioesterase" evidence="3">
    <location>
        <begin position="85"/>
        <end position="163"/>
    </location>
</feature>
<dbReference type="InterPro" id="IPR006683">
    <property type="entry name" value="Thioestr_dom"/>
</dbReference>
<dbReference type="OrthoDB" id="9813282at2"/>
<evidence type="ECO:0000313" key="5">
    <source>
        <dbReference type="Proteomes" id="UP000198507"/>
    </source>
</evidence>
<dbReference type="PANTHER" id="PTHR21660">
    <property type="entry name" value="THIOESTERASE SUPERFAMILY MEMBER-RELATED"/>
    <property type="match status" value="1"/>
</dbReference>
<evidence type="ECO:0000259" key="3">
    <source>
        <dbReference type="Pfam" id="PF03061"/>
    </source>
</evidence>
<evidence type="ECO:0000256" key="2">
    <source>
        <dbReference type="ARBA" id="ARBA00022801"/>
    </source>
</evidence>
<dbReference type="Proteomes" id="UP000198507">
    <property type="component" value="Unassembled WGS sequence"/>
</dbReference>
<dbReference type="NCBIfam" id="TIGR00369">
    <property type="entry name" value="unchar_dom_1"/>
    <property type="match status" value="1"/>
</dbReference>
<keyword evidence="5" id="KW-1185">Reference proteome</keyword>
<protein>
    <submittedName>
        <fullName evidence="4">Uncharacterized domain 1-containing protein</fullName>
    </submittedName>
</protein>
<dbReference type="SUPFAM" id="SSF54637">
    <property type="entry name" value="Thioesterase/thiol ester dehydrase-isomerase"/>
    <property type="match status" value="1"/>
</dbReference>
<dbReference type="InterPro" id="IPR029069">
    <property type="entry name" value="HotDog_dom_sf"/>
</dbReference>
<evidence type="ECO:0000256" key="1">
    <source>
        <dbReference type="ARBA" id="ARBA00008324"/>
    </source>
</evidence>
<keyword evidence="2" id="KW-0378">Hydrolase</keyword>
<dbReference type="AlphaFoldDB" id="A0A1H9YVC2"/>
<dbReference type="Pfam" id="PF03061">
    <property type="entry name" value="4HBT"/>
    <property type="match status" value="1"/>
</dbReference>
<proteinExistence type="inferred from homology"/>
<dbReference type="EMBL" id="FOIE01000001">
    <property type="protein sequence ID" value="SES73127.1"/>
    <property type="molecule type" value="Genomic_DNA"/>
</dbReference>
<dbReference type="InterPro" id="IPR039298">
    <property type="entry name" value="ACOT13"/>
</dbReference>
<dbReference type="RefSeq" id="WP_091438032.1">
    <property type="nucleotide sequence ID" value="NZ_FOIE01000001.1"/>
</dbReference>
<dbReference type="GO" id="GO:0047617">
    <property type="term" value="F:fatty acyl-CoA hydrolase activity"/>
    <property type="evidence" value="ECO:0007669"/>
    <property type="project" value="InterPro"/>
</dbReference>
<dbReference type="InterPro" id="IPR003736">
    <property type="entry name" value="PAAI_dom"/>
</dbReference>
<sequence>MRPDEGSPPDGWGEPRSRTVTWWDPMIGARAMHRLSGREYLQAMIDGRLPPAPIGGLVAMTAVSVGEGTVEFRCRPDESAYNPIGVVHGGLVCTLLDSVAGCAVHSTLPAGVGYTSLEIKVSYLRPVRHGGGELTATGRVTKPGRRAAFADGGVRDGDGRLVATASSTCLVFPLGDG</sequence>
<comment type="similarity">
    <text evidence="1">Belongs to the thioesterase PaaI family.</text>
</comment>
<gene>
    <name evidence="4" type="ORF">SAMN04488546_0299</name>
</gene>
<dbReference type="CDD" id="cd03443">
    <property type="entry name" value="PaaI_thioesterase"/>
    <property type="match status" value="1"/>
</dbReference>
<accession>A0A1H9YVC2</accession>
<organism evidence="4 5">
    <name type="scientific">Geodermatophilus poikilotrophus</name>
    <dbReference type="NCBI Taxonomy" id="1333667"/>
    <lineage>
        <taxon>Bacteria</taxon>
        <taxon>Bacillati</taxon>
        <taxon>Actinomycetota</taxon>
        <taxon>Actinomycetes</taxon>
        <taxon>Geodermatophilales</taxon>
        <taxon>Geodermatophilaceae</taxon>
        <taxon>Geodermatophilus</taxon>
    </lineage>
</organism>
<reference evidence="5" key="1">
    <citation type="submission" date="2016-10" db="EMBL/GenBank/DDBJ databases">
        <authorList>
            <person name="Varghese N."/>
            <person name="Submissions S."/>
        </authorList>
    </citation>
    <scope>NUCLEOTIDE SEQUENCE [LARGE SCALE GENOMIC DNA]</scope>
    <source>
        <strain evidence="5">DSM 44209</strain>
    </source>
</reference>